<dbReference type="Proteomes" id="UP000256486">
    <property type="component" value="Unassembled WGS sequence"/>
</dbReference>
<evidence type="ECO:0000256" key="2">
    <source>
        <dbReference type="SAM" id="SignalP"/>
    </source>
</evidence>
<sequence>MQKYRAVLALIVVAVLGVTGLVVSSPAQAAVTTKQAYVTALYADYLGRVPSAAESDGWVKQLKTSAPNRIIADGFVNSDEYRLIRIDAAYESVLGRESEPAGRRTWLNGMRGGALTTDDIEKEFYASTEFFFGHGGTNKRFAAALYNALLHRTGTNSEWSFWGDLAAKNGRAWVIDQFWDSSETISSRVKAMYTLYLGRAPDAAGLRTWVNVALAIGDSGLRSGFTSSQEYYQRSYLRFGGTAPVPTPTPTPTFTPKPTPTPTPKPTPTPTPKPTPIPTPTPTPTPKPTPTPTPTPTPEPPIAAAIERGSTATGVAYTSYLDSIPDYGFVRWTVGDDALQRDDIPTVLFVHGSGGKSDAFTHGAEWQGLRDYLVNNGWAFIEGTGGPTTEAGEQTWGNQTSRNAYLAYVDHVEGKISVGGIVPLGRSMGGITADWLYLKSPIADQCMGLIVNSGVQTLSFGTIGAKRSNDRPTIDYFNRVMSPAYDADSIEDLAELSAPFDPYNLPASAWDGARVLQLVGDNDTIVSPDTRGAYPLRAKYAGHPEIDRLDVRAGGDHSAANGSALQLGAMTKFLYDVRRLG</sequence>
<evidence type="ECO:0000256" key="1">
    <source>
        <dbReference type="SAM" id="MobiDB-lite"/>
    </source>
</evidence>
<protein>
    <recommendedName>
        <fullName evidence="3">DUF4214 domain-containing protein</fullName>
    </recommendedName>
</protein>
<feature type="domain" description="DUF4214" evidence="3">
    <location>
        <begin position="32"/>
        <end position="81"/>
    </location>
</feature>
<dbReference type="RefSeq" id="WP_116413783.1">
    <property type="nucleotide sequence ID" value="NZ_NBWZ01000001.1"/>
</dbReference>
<evidence type="ECO:0000313" key="5">
    <source>
        <dbReference type="Proteomes" id="UP000256486"/>
    </source>
</evidence>
<dbReference type="OrthoDB" id="9764271at2"/>
<accession>A0A3E0VFP8</accession>
<proteinExistence type="predicted"/>
<comment type="caution">
    <text evidence="4">The sequence shown here is derived from an EMBL/GenBank/DDBJ whole genome shotgun (WGS) entry which is preliminary data.</text>
</comment>
<feature type="region of interest" description="Disordered" evidence="1">
    <location>
        <begin position="239"/>
        <end position="299"/>
    </location>
</feature>
<dbReference type="Gene3D" id="1.10.3130.20">
    <property type="entry name" value="Phycobilisome linker domain"/>
    <property type="match status" value="1"/>
</dbReference>
<dbReference type="SUPFAM" id="SSF53474">
    <property type="entry name" value="alpha/beta-Hydrolases"/>
    <property type="match status" value="1"/>
</dbReference>
<feature type="signal peptide" evidence="2">
    <location>
        <begin position="1"/>
        <end position="29"/>
    </location>
</feature>
<name>A0A3E0VFP8_9MICO</name>
<gene>
    <name evidence="4" type="ORF">B7R54_03390</name>
</gene>
<evidence type="ECO:0000313" key="4">
    <source>
        <dbReference type="EMBL" id="RFA08373.1"/>
    </source>
</evidence>
<dbReference type="PANTHER" id="PTHR48148">
    <property type="entry name" value="KERATINOCYTE PROLINE-RICH PROTEIN"/>
    <property type="match status" value="1"/>
</dbReference>
<dbReference type="AlphaFoldDB" id="A0A3E0VFP8"/>
<reference evidence="4 5" key="1">
    <citation type="submission" date="2017-04" db="EMBL/GenBank/DDBJ databases">
        <title>Comparative genome analysis of Subtercola boreus.</title>
        <authorList>
            <person name="Cho Y.-J."/>
            <person name="Cho A."/>
            <person name="Kim O.-S."/>
            <person name="Lee J.-I."/>
        </authorList>
    </citation>
    <scope>NUCLEOTIDE SEQUENCE [LARGE SCALE GENOMIC DNA]</scope>
    <source>
        <strain evidence="4 5">K300</strain>
    </source>
</reference>
<feature type="compositionally biased region" description="Pro residues" evidence="1">
    <location>
        <begin position="245"/>
        <end position="299"/>
    </location>
</feature>
<dbReference type="InterPro" id="IPR029058">
    <property type="entry name" value="AB_hydrolase_fold"/>
</dbReference>
<dbReference type="Gene3D" id="3.40.50.1820">
    <property type="entry name" value="alpha/beta hydrolase"/>
    <property type="match status" value="1"/>
</dbReference>
<dbReference type="PANTHER" id="PTHR48148:SF3">
    <property type="entry name" value="KERATINOCYTE PROLINE-RICH PROTEIN"/>
    <property type="match status" value="1"/>
</dbReference>
<evidence type="ECO:0000259" key="3">
    <source>
        <dbReference type="Pfam" id="PF13946"/>
    </source>
</evidence>
<dbReference type="InterPro" id="IPR038255">
    <property type="entry name" value="PBS_linker_sf"/>
</dbReference>
<keyword evidence="2" id="KW-0732">Signal</keyword>
<dbReference type="InterPro" id="IPR025282">
    <property type="entry name" value="DUF4214"/>
</dbReference>
<feature type="chain" id="PRO_5017734036" description="DUF4214 domain-containing protein" evidence="2">
    <location>
        <begin position="30"/>
        <end position="581"/>
    </location>
</feature>
<dbReference type="EMBL" id="NBWZ01000001">
    <property type="protein sequence ID" value="RFA08373.1"/>
    <property type="molecule type" value="Genomic_DNA"/>
</dbReference>
<dbReference type="Pfam" id="PF13946">
    <property type="entry name" value="DUF4214"/>
    <property type="match status" value="1"/>
</dbReference>
<organism evidence="4 5">
    <name type="scientific">Subtercola boreus</name>
    <dbReference type="NCBI Taxonomy" id="120213"/>
    <lineage>
        <taxon>Bacteria</taxon>
        <taxon>Bacillati</taxon>
        <taxon>Actinomycetota</taxon>
        <taxon>Actinomycetes</taxon>
        <taxon>Micrococcales</taxon>
        <taxon>Microbacteriaceae</taxon>
        <taxon>Subtercola</taxon>
    </lineage>
</organism>
<keyword evidence="5" id="KW-1185">Reference proteome</keyword>